<protein>
    <submittedName>
        <fullName evidence="1">Uncharacterized protein</fullName>
    </submittedName>
</protein>
<dbReference type="EMBL" id="UINC01017623">
    <property type="protein sequence ID" value="SVA73282.1"/>
    <property type="molecule type" value="Genomic_DNA"/>
</dbReference>
<feature type="non-terminal residue" evidence="1">
    <location>
        <position position="1"/>
    </location>
</feature>
<accession>A0A381Y9I1</accession>
<evidence type="ECO:0000313" key="1">
    <source>
        <dbReference type="EMBL" id="SVA73282.1"/>
    </source>
</evidence>
<sequence>SSSYIITNDRMRDHHFNISYNKIVKWKKKNIINYEISKNLPKLFFPKKYSETFQNLNKYTCFFPFNNKENKLQWFFTKIK</sequence>
<proteinExistence type="predicted"/>
<dbReference type="Gene3D" id="3.40.50.11980">
    <property type="match status" value="1"/>
</dbReference>
<name>A0A381Y9I1_9ZZZZ</name>
<reference evidence="1" key="1">
    <citation type="submission" date="2018-05" db="EMBL/GenBank/DDBJ databases">
        <authorList>
            <person name="Lanie J.A."/>
            <person name="Ng W.-L."/>
            <person name="Kazmierczak K.M."/>
            <person name="Andrzejewski T.M."/>
            <person name="Davidsen T.M."/>
            <person name="Wayne K.J."/>
            <person name="Tettelin H."/>
            <person name="Glass J.I."/>
            <person name="Rusch D."/>
            <person name="Podicherti R."/>
            <person name="Tsui H.-C.T."/>
            <person name="Winkler M.E."/>
        </authorList>
    </citation>
    <scope>NUCLEOTIDE SEQUENCE</scope>
</reference>
<organism evidence="1">
    <name type="scientific">marine metagenome</name>
    <dbReference type="NCBI Taxonomy" id="408172"/>
    <lineage>
        <taxon>unclassified sequences</taxon>
        <taxon>metagenomes</taxon>
        <taxon>ecological metagenomes</taxon>
    </lineage>
</organism>
<dbReference type="AlphaFoldDB" id="A0A381Y9I1"/>
<gene>
    <name evidence="1" type="ORF">METZ01_LOCUS126136</name>
</gene>